<evidence type="ECO:0000256" key="1">
    <source>
        <dbReference type="SAM" id="MobiDB-lite"/>
    </source>
</evidence>
<name>A0A8T0XCM7_PANVG</name>
<dbReference type="EMBL" id="CM029037">
    <property type="protein sequence ID" value="KAG2656528.1"/>
    <property type="molecule type" value="Genomic_DNA"/>
</dbReference>
<feature type="region of interest" description="Disordered" evidence="1">
    <location>
        <begin position="286"/>
        <end position="332"/>
    </location>
</feature>
<gene>
    <name evidence="2" type="ORF">PVAP13_1KG086631</name>
</gene>
<evidence type="ECO:0000313" key="2">
    <source>
        <dbReference type="EMBL" id="KAG2656528.1"/>
    </source>
</evidence>
<dbReference type="Proteomes" id="UP000823388">
    <property type="component" value="Chromosome 1K"/>
</dbReference>
<comment type="caution">
    <text evidence="2">The sequence shown here is derived from an EMBL/GenBank/DDBJ whole genome shotgun (WGS) entry which is preliminary data.</text>
</comment>
<feature type="region of interest" description="Disordered" evidence="1">
    <location>
        <begin position="117"/>
        <end position="136"/>
    </location>
</feature>
<proteinExistence type="predicted"/>
<protein>
    <submittedName>
        <fullName evidence="2">Uncharacterized protein</fullName>
    </submittedName>
</protein>
<organism evidence="2 3">
    <name type="scientific">Panicum virgatum</name>
    <name type="common">Blackwell switchgrass</name>
    <dbReference type="NCBI Taxonomy" id="38727"/>
    <lineage>
        <taxon>Eukaryota</taxon>
        <taxon>Viridiplantae</taxon>
        <taxon>Streptophyta</taxon>
        <taxon>Embryophyta</taxon>
        <taxon>Tracheophyta</taxon>
        <taxon>Spermatophyta</taxon>
        <taxon>Magnoliopsida</taxon>
        <taxon>Liliopsida</taxon>
        <taxon>Poales</taxon>
        <taxon>Poaceae</taxon>
        <taxon>PACMAD clade</taxon>
        <taxon>Panicoideae</taxon>
        <taxon>Panicodae</taxon>
        <taxon>Paniceae</taxon>
        <taxon>Panicinae</taxon>
        <taxon>Panicum</taxon>
        <taxon>Panicum sect. Hiantes</taxon>
    </lineage>
</organism>
<keyword evidence="3" id="KW-1185">Reference proteome</keyword>
<evidence type="ECO:0000313" key="3">
    <source>
        <dbReference type="Proteomes" id="UP000823388"/>
    </source>
</evidence>
<feature type="compositionally biased region" description="Basic residues" evidence="1">
    <location>
        <begin position="159"/>
        <end position="169"/>
    </location>
</feature>
<feature type="compositionally biased region" description="Basic and acidic residues" evidence="1">
    <location>
        <begin position="181"/>
        <end position="197"/>
    </location>
</feature>
<feature type="region of interest" description="Disordered" evidence="1">
    <location>
        <begin position="159"/>
        <end position="253"/>
    </location>
</feature>
<sequence length="332" mass="35435">MMMEQKDLNILLNKVLEVMEAKKECAAAMEEEASAAAGKTEGKTKGFITITVLLCICLRAPPRHLLSGPTRALPSFRLRLLRPPAPSPTSPEAAQTTLEATAELSSRHRRREIWARCGTAGRFPPPGAPQRRRRPPRALAMAATDLPTLAMAVADLPHPRHGRRRHTHTGHLPPPATRRCRAPEHDVLEREREEGSRRRGWPASGHQAELRLDASGSEAAAGGGGPGAAARSGGCARPRKLRPAAGARERRPAARAVRACASCGRLRGRGSGARRRGPCELVQAAAGGGGRGRLHGRLPPTRCRGAGGAVTSERSSDEVERSRRPAVGCGCQ</sequence>
<dbReference type="AlphaFoldDB" id="A0A8T0XCM7"/>
<accession>A0A8T0XCM7</accession>
<reference evidence="2" key="1">
    <citation type="submission" date="2020-05" db="EMBL/GenBank/DDBJ databases">
        <title>WGS assembly of Panicum virgatum.</title>
        <authorList>
            <person name="Lovell J.T."/>
            <person name="Jenkins J."/>
            <person name="Shu S."/>
            <person name="Juenger T.E."/>
            <person name="Schmutz J."/>
        </authorList>
    </citation>
    <scope>NUCLEOTIDE SEQUENCE</scope>
    <source>
        <strain evidence="2">AP13</strain>
    </source>
</reference>
<feature type="compositionally biased region" description="Basic and acidic residues" evidence="1">
    <location>
        <begin position="314"/>
        <end position="323"/>
    </location>
</feature>